<dbReference type="EMBL" id="JASJQH010000146">
    <property type="protein sequence ID" value="KAK9766541.1"/>
    <property type="molecule type" value="Genomic_DNA"/>
</dbReference>
<dbReference type="PANTHER" id="PTHR23152:SF4">
    <property type="entry name" value="2-OXOADIPATE DEHYDROGENASE COMPLEX COMPONENT E1"/>
    <property type="match status" value="1"/>
</dbReference>
<organism evidence="6 7">
    <name type="scientific">Basidiobolus ranarum</name>
    <dbReference type="NCBI Taxonomy" id="34480"/>
    <lineage>
        <taxon>Eukaryota</taxon>
        <taxon>Fungi</taxon>
        <taxon>Fungi incertae sedis</taxon>
        <taxon>Zoopagomycota</taxon>
        <taxon>Entomophthoromycotina</taxon>
        <taxon>Basidiobolomycetes</taxon>
        <taxon>Basidiobolales</taxon>
        <taxon>Basidiobolaceae</taxon>
        <taxon>Basidiobolus</taxon>
    </lineage>
</organism>
<evidence type="ECO:0000256" key="1">
    <source>
        <dbReference type="ARBA" id="ARBA00001964"/>
    </source>
</evidence>
<dbReference type="InterPro" id="IPR029061">
    <property type="entry name" value="THDP-binding"/>
</dbReference>
<dbReference type="InterPro" id="IPR042179">
    <property type="entry name" value="KGD_C_sf"/>
</dbReference>
<comment type="caution">
    <text evidence="6">The sequence shown here is derived from an EMBL/GenBank/DDBJ whole genome shotgun (WGS) entry which is preliminary data.</text>
</comment>
<name>A0ABR2WYM3_9FUNG</name>
<proteinExistence type="inferred from homology"/>
<dbReference type="InterPro" id="IPR005475">
    <property type="entry name" value="Transketolase-like_Pyr-bd"/>
</dbReference>
<protein>
    <recommendedName>
        <fullName evidence="5">Transketolase-like pyrimidine-binding domain-containing protein</fullName>
    </recommendedName>
</protein>
<evidence type="ECO:0000256" key="4">
    <source>
        <dbReference type="ARBA" id="ARBA00023052"/>
    </source>
</evidence>
<dbReference type="SUPFAM" id="SSF52518">
    <property type="entry name" value="Thiamin diphosphate-binding fold (THDP-binding)"/>
    <property type="match status" value="1"/>
</dbReference>
<sequence>MGYEYGMSLETPNRLNIWEAQIGDFSNGAQEMIDSFISGGEEKWLRQSGIVLVLPHGYEGAGPEHTSCRIERFLQISSDRYDVTNPNIPNNVNWHVVNCSTPAHYFHVLRRQMKRNFPKPLIIVGPKKLVRLPNAVSDFAPGTSFQPVIPDTEANNQSVRRVVFVSGKLYYELHEQRAKRDLVHQIALVRAEEFSPFPKDDLVTEISKYHDASEFVWCQEETQNGGAWFFMESRFNQILPREQRPKYIGRSNCAAPANGIYVMHLNEQALSIPLYTATHHMLIQ</sequence>
<dbReference type="Proteomes" id="UP001479436">
    <property type="component" value="Unassembled WGS sequence"/>
</dbReference>
<dbReference type="InterPro" id="IPR011603">
    <property type="entry name" value="2oxoglutarate_DH_E1"/>
</dbReference>
<feature type="domain" description="Transketolase-like pyrimidine-binding" evidence="5">
    <location>
        <begin position="1"/>
        <end position="132"/>
    </location>
</feature>
<comment type="similarity">
    <text evidence="2">Belongs to the alpha-ketoglutarate dehydrogenase family.</text>
</comment>
<evidence type="ECO:0000313" key="6">
    <source>
        <dbReference type="EMBL" id="KAK9766541.1"/>
    </source>
</evidence>
<evidence type="ECO:0000313" key="7">
    <source>
        <dbReference type="Proteomes" id="UP001479436"/>
    </source>
</evidence>
<keyword evidence="7" id="KW-1185">Reference proteome</keyword>
<comment type="cofactor">
    <cofactor evidence="1">
        <name>thiamine diphosphate</name>
        <dbReference type="ChEBI" id="CHEBI:58937"/>
    </cofactor>
</comment>
<evidence type="ECO:0000256" key="2">
    <source>
        <dbReference type="ARBA" id="ARBA00006936"/>
    </source>
</evidence>
<dbReference type="Gene3D" id="3.40.50.11610">
    <property type="entry name" value="Multifunctional 2-oxoglutarate metabolism enzyme, C-terminal domain"/>
    <property type="match status" value="1"/>
</dbReference>
<gene>
    <name evidence="6" type="ORF">K7432_004301</name>
</gene>
<reference evidence="6 7" key="1">
    <citation type="submission" date="2023-04" db="EMBL/GenBank/DDBJ databases">
        <title>Genome of Basidiobolus ranarum AG-B5.</title>
        <authorList>
            <person name="Stajich J.E."/>
            <person name="Carter-House D."/>
            <person name="Gryganskyi A."/>
        </authorList>
    </citation>
    <scope>NUCLEOTIDE SEQUENCE [LARGE SCALE GENOMIC DNA]</scope>
    <source>
        <strain evidence="6 7">AG-B5</strain>
    </source>
</reference>
<dbReference type="InterPro" id="IPR031717">
    <property type="entry name" value="ODO-1/KGD_C"/>
</dbReference>
<evidence type="ECO:0000259" key="5">
    <source>
        <dbReference type="SMART" id="SM00861"/>
    </source>
</evidence>
<dbReference type="PANTHER" id="PTHR23152">
    <property type="entry name" value="2-OXOGLUTARATE DEHYDROGENASE"/>
    <property type="match status" value="1"/>
</dbReference>
<dbReference type="Gene3D" id="3.40.50.12470">
    <property type="match status" value="1"/>
</dbReference>
<evidence type="ECO:0000256" key="3">
    <source>
        <dbReference type="ARBA" id="ARBA00023002"/>
    </source>
</evidence>
<accession>A0ABR2WYM3</accession>
<dbReference type="Pfam" id="PF02779">
    <property type="entry name" value="Transket_pyr"/>
    <property type="match status" value="1"/>
</dbReference>
<dbReference type="Pfam" id="PF16870">
    <property type="entry name" value="OxoGdeHyase_C"/>
    <property type="match status" value="1"/>
</dbReference>
<dbReference type="SMART" id="SM00861">
    <property type="entry name" value="Transket_pyr"/>
    <property type="match status" value="1"/>
</dbReference>
<keyword evidence="4" id="KW-0786">Thiamine pyrophosphate</keyword>
<keyword evidence="3" id="KW-0560">Oxidoreductase</keyword>